<evidence type="ECO:0000313" key="2">
    <source>
        <dbReference type="EMBL" id="CAI8967024.1"/>
    </source>
</evidence>
<dbReference type="InterPro" id="IPR029058">
    <property type="entry name" value="AB_hydrolase_fold"/>
</dbReference>
<organism evidence="2 3">
    <name type="scientific">Methylocaldum szegediense</name>
    <dbReference type="NCBI Taxonomy" id="73780"/>
    <lineage>
        <taxon>Bacteria</taxon>
        <taxon>Pseudomonadati</taxon>
        <taxon>Pseudomonadota</taxon>
        <taxon>Gammaproteobacteria</taxon>
        <taxon>Methylococcales</taxon>
        <taxon>Methylococcaceae</taxon>
        <taxon>Methylocaldum</taxon>
    </lineage>
</organism>
<proteinExistence type="predicted"/>
<dbReference type="NCBIfam" id="TIGR03100">
    <property type="entry name" value="hydr1_PEP"/>
    <property type="match status" value="1"/>
</dbReference>
<dbReference type="Proteomes" id="UP001162030">
    <property type="component" value="Chromosome"/>
</dbReference>
<dbReference type="PANTHER" id="PTHR43265:SF1">
    <property type="entry name" value="ESTERASE ESTD"/>
    <property type="match status" value="1"/>
</dbReference>
<evidence type="ECO:0000259" key="1">
    <source>
        <dbReference type="Pfam" id="PF12146"/>
    </source>
</evidence>
<name>A0ABN8X9Z6_9GAMM</name>
<keyword evidence="2" id="KW-0378">Hydrolase</keyword>
<accession>A0ABN8X9Z6</accession>
<dbReference type="Gene3D" id="3.40.50.1820">
    <property type="entry name" value="alpha/beta hydrolase"/>
    <property type="match status" value="1"/>
</dbReference>
<dbReference type="InterPro" id="IPR053145">
    <property type="entry name" value="AB_hydrolase_Est10"/>
</dbReference>
<dbReference type="SUPFAM" id="SSF53474">
    <property type="entry name" value="alpha/beta-Hydrolases"/>
    <property type="match status" value="1"/>
</dbReference>
<feature type="domain" description="Serine aminopeptidase S33" evidence="1">
    <location>
        <begin position="33"/>
        <end position="146"/>
    </location>
</feature>
<dbReference type="InterPro" id="IPR017531">
    <property type="entry name" value="Hydrolase-1_PEP"/>
</dbReference>
<dbReference type="Pfam" id="PF12146">
    <property type="entry name" value="Hydrolase_4"/>
    <property type="match status" value="1"/>
</dbReference>
<keyword evidence="3" id="KW-1185">Reference proteome</keyword>
<dbReference type="GO" id="GO:0016787">
    <property type="term" value="F:hydrolase activity"/>
    <property type="evidence" value="ECO:0007669"/>
    <property type="project" value="UniProtKB-KW"/>
</dbReference>
<gene>
    <name evidence="2" type="ORF">MSZNOR_4791</name>
</gene>
<protein>
    <submittedName>
        <fullName evidence="2">Hydrolase, exosortase system type 1 associated</fullName>
    </submittedName>
</protein>
<sequence>MLEPGFFEKPMVIECAGQALVGILHSAPTVNRRGVVIVVGGPQYRVGSHRQFVLLARYLARHGFSVLRFDYRGMGDSGGEQRTFENIGEDIASAIEAFVHAQPELREIVIWGLCDAASAALFYAHRDERVKGLVLLNPWVHTEQSEAKVYLKRYYRQRLLSADLWRKVAKGDFDFQQSLSSLTAFASKALLSSARKQNPIASKADGHFMEKLPLPERMRVGLERFSGRVLLILSGRDLTADQFRDLVSRDADWQQLLSHPRISRRELPEADHTFSTREWRDQAASWTLEWLNSW</sequence>
<dbReference type="RefSeq" id="WP_026610061.1">
    <property type="nucleotide sequence ID" value="NZ_OX458333.1"/>
</dbReference>
<reference evidence="2 3" key="1">
    <citation type="submission" date="2023-03" db="EMBL/GenBank/DDBJ databases">
        <authorList>
            <person name="Pearce D."/>
        </authorList>
    </citation>
    <scope>NUCLEOTIDE SEQUENCE [LARGE SCALE GENOMIC DNA]</scope>
    <source>
        <strain evidence="2">Msz</strain>
    </source>
</reference>
<dbReference type="PANTHER" id="PTHR43265">
    <property type="entry name" value="ESTERASE ESTD"/>
    <property type="match status" value="1"/>
</dbReference>
<dbReference type="EMBL" id="OX458333">
    <property type="protein sequence ID" value="CAI8967024.1"/>
    <property type="molecule type" value="Genomic_DNA"/>
</dbReference>
<dbReference type="InterPro" id="IPR022742">
    <property type="entry name" value="Hydrolase_4"/>
</dbReference>
<evidence type="ECO:0000313" key="3">
    <source>
        <dbReference type="Proteomes" id="UP001162030"/>
    </source>
</evidence>